<dbReference type="EMBL" id="CP099425">
    <property type="protein sequence ID" value="USW56446.1"/>
    <property type="molecule type" value="Genomic_DNA"/>
</dbReference>
<feature type="compositionally biased region" description="Polar residues" evidence="3">
    <location>
        <begin position="266"/>
        <end position="276"/>
    </location>
</feature>
<dbReference type="PANTHER" id="PTHR46093:SF18">
    <property type="entry name" value="FIBRONECTIN TYPE-III DOMAIN-CONTAINING PROTEIN"/>
    <property type="match status" value="1"/>
</dbReference>
<keyword evidence="4" id="KW-0812">Transmembrane</keyword>
<sequence>MAATPRRTSIVKEHVENDFTEPAVTESKRVRPTPSVRFSNKDDVHVVERYDDAVSKIGGGSHHDAQPRFEQTQAKATPTLSPAQTQSPLPVRDSSNMYRLGVFTFLLVAVVPLLQSTSFFGHASVLQPVSGSAIPRRDIVQTLDRRADSPTNVCFRWAQQSALVNGTLYLYGGQATTEPGQDTDAWNNNFLSLDLTKTWQIATPALTGRPQPSGPPNVSLGYLWSSHDSLFLYGGQFSWKPPVPPTAYSTWEYAIADDEWIEHSDPVTSKGASSPSDGEPVQRAAEGAGANVPSLGRGFYFGGHLDGYTTEGWSQSVPRKYLQSLLEFTFPGAKNSQVEVLSSDREAGNNGVYRNVTEGGQQAQVGFTQRADGLLIYVPGFGNEGILLAVAGGTNETFTQMNNIDVYDIATSSWYIQSTSGTSPTIRVNPCAVIAAAPDGTSYNIYMYGGQNLIPAGNQTQFDDMWILTLPSFTWIKVDTDGQSVPPGRSGHTCNVWDSQMVMVGGYTGEGTLTCETPGIYVFDLSALEWVNQFTATSSGSDDDTRTTTNKQSNGDDSTGESNPFNQQPAQRYSADSAGGLEGSYGYKVPQAVIDVVGGNENGGATLTTPVNTATAGPLATGRPITYTNADGSTSTSTPGSSNGSSGGGGGANIGAIVAGVIAGVLFIVACYLAFCAYVYRKQLQLYKRHVEMSQAQARGEKLPAIPGLLATDASSNGKATPSDPSRFGGSMAKWPTNSDGRPSGSHHSRHESGGSSHATPVTGGYNAIRRNSDVSDGDEDLLGGHEPTFVGVMLNPRRSLRVINRD</sequence>
<organism evidence="5 6">
    <name type="scientific">Septoria linicola</name>
    <dbReference type="NCBI Taxonomy" id="215465"/>
    <lineage>
        <taxon>Eukaryota</taxon>
        <taxon>Fungi</taxon>
        <taxon>Dikarya</taxon>
        <taxon>Ascomycota</taxon>
        <taxon>Pezizomycotina</taxon>
        <taxon>Dothideomycetes</taxon>
        <taxon>Dothideomycetidae</taxon>
        <taxon>Mycosphaerellales</taxon>
        <taxon>Mycosphaerellaceae</taxon>
        <taxon>Septoria</taxon>
    </lineage>
</organism>
<name>A0A9Q9EM47_9PEZI</name>
<keyword evidence="1" id="KW-0880">Kelch repeat</keyword>
<evidence type="ECO:0000256" key="4">
    <source>
        <dbReference type="SAM" id="Phobius"/>
    </source>
</evidence>
<feature type="compositionally biased region" description="Polar residues" evidence="3">
    <location>
        <begin position="550"/>
        <end position="571"/>
    </location>
</feature>
<proteinExistence type="predicted"/>
<evidence type="ECO:0000256" key="3">
    <source>
        <dbReference type="SAM" id="MobiDB-lite"/>
    </source>
</evidence>
<keyword evidence="6" id="KW-1185">Reference proteome</keyword>
<dbReference type="InterPro" id="IPR015915">
    <property type="entry name" value="Kelch-typ_b-propeller"/>
</dbReference>
<evidence type="ECO:0000313" key="6">
    <source>
        <dbReference type="Proteomes" id="UP001056384"/>
    </source>
</evidence>
<keyword evidence="4" id="KW-0472">Membrane</keyword>
<accession>A0A9Q9EM47</accession>
<evidence type="ECO:0000256" key="1">
    <source>
        <dbReference type="ARBA" id="ARBA00022441"/>
    </source>
</evidence>
<keyword evidence="2" id="KW-0677">Repeat</keyword>
<feature type="region of interest" description="Disordered" evidence="3">
    <location>
        <begin position="265"/>
        <end position="290"/>
    </location>
</feature>
<feature type="transmembrane region" description="Helical" evidence="4">
    <location>
        <begin position="654"/>
        <end position="680"/>
    </location>
</feature>
<feature type="compositionally biased region" description="Polar residues" evidence="3">
    <location>
        <begin position="713"/>
        <end position="724"/>
    </location>
</feature>
<evidence type="ECO:0000313" key="5">
    <source>
        <dbReference type="EMBL" id="USW56446.1"/>
    </source>
</evidence>
<dbReference type="Pfam" id="PF24681">
    <property type="entry name" value="Kelch_KLHDC2_KLHL20_DRC7"/>
    <property type="match status" value="1"/>
</dbReference>
<dbReference type="Gene3D" id="2.120.10.80">
    <property type="entry name" value="Kelch-type beta propeller"/>
    <property type="match status" value="2"/>
</dbReference>
<feature type="compositionally biased region" description="Low complexity" evidence="3">
    <location>
        <begin position="632"/>
        <end position="644"/>
    </location>
</feature>
<reference evidence="5" key="1">
    <citation type="submission" date="2022-06" db="EMBL/GenBank/DDBJ databases">
        <title>Complete genome sequences of two strains of the flax pathogen Septoria linicola.</title>
        <authorList>
            <person name="Lapalu N."/>
            <person name="Simon A."/>
            <person name="Demenou B."/>
            <person name="Paumier D."/>
            <person name="Guillot M.-P."/>
            <person name="Gout L."/>
            <person name="Valade R."/>
        </authorList>
    </citation>
    <scope>NUCLEOTIDE SEQUENCE</scope>
    <source>
        <strain evidence="5">SE15195</strain>
    </source>
</reference>
<dbReference type="AlphaFoldDB" id="A0A9Q9EM47"/>
<protein>
    <submittedName>
        <fullName evidence="5">Kelch-type beta propeller</fullName>
    </submittedName>
</protein>
<gene>
    <name evidence="5" type="ORF">Slin15195_G097650</name>
</gene>
<feature type="region of interest" description="Disordered" evidence="3">
    <location>
        <begin position="709"/>
        <end position="787"/>
    </location>
</feature>
<dbReference type="Proteomes" id="UP001056384">
    <property type="component" value="Chromosome 8"/>
</dbReference>
<evidence type="ECO:0000256" key="2">
    <source>
        <dbReference type="ARBA" id="ARBA00022737"/>
    </source>
</evidence>
<dbReference type="PANTHER" id="PTHR46093">
    <property type="entry name" value="ACYL-COA-BINDING DOMAIN-CONTAINING PROTEIN 5"/>
    <property type="match status" value="1"/>
</dbReference>
<dbReference type="SUPFAM" id="SSF117281">
    <property type="entry name" value="Kelch motif"/>
    <property type="match status" value="1"/>
</dbReference>
<feature type="region of interest" description="Disordered" evidence="3">
    <location>
        <begin position="625"/>
        <end position="648"/>
    </location>
</feature>
<feature type="region of interest" description="Disordered" evidence="3">
    <location>
        <begin position="536"/>
        <end position="577"/>
    </location>
</feature>
<keyword evidence="4" id="KW-1133">Transmembrane helix</keyword>